<dbReference type="EMBL" id="BSNN01000004">
    <property type="protein sequence ID" value="GLQ35280.1"/>
    <property type="molecule type" value="Genomic_DNA"/>
</dbReference>
<keyword evidence="1" id="KW-0472">Membrane</keyword>
<evidence type="ECO:0000313" key="2">
    <source>
        <dbReference type="EMBL" id="GLQ35280.1"/>
    </source>
</evidence>
<feature type="transmembrane region" description="Helical" evidence="1">
    <location>
        <begin position="467"/>
        <end position="488"/>
    </location>
</feature>
<keyword evidence="3" id="KW-1185">Reference proteome</keyword>
<protein>
    <submittedName>
        <fullName evidence="2">Oxidoreductase</fullName>
    </submittedName>
</protein>
<reference evidence="3" key="1">
    <citation type="journal article" date="2019" name="Int. J. Syst. Evol. Microbiol.">
        <title>The Global Catalogue of Microorganisms (GCM) 10K type strain sequencing project: providing services to taxonomists for standard genome sequencing and annotation.</title>
        <authorList>
            <consortium name="The Broad Institute Genomics Platform"/>
            <consortium name="The Broad Institute Genome Sequencing Center for Infectious Disease"/>
            <person name="Wu L."/>
            <person name="Ma J."/>
        </authorList>
    </citation>
    <scope>NUCLEOTIDE SEQUENCE [LARGE SCALE GENOMIC DNA]</scope>
    <source>
        <strain evidence="3">NBRC 110140</strain>
    </source>
</reference>
<evidence type="ECO:0000313" key="3">
    <source>
        <dbReference type="Proteomes" id="UP001156694"/>
    </source>
</evidence>
<dbReference type="Proteomes" id="UP001156694">
    <property type="component" value="Unassembled WGS sequence"/>
</dbReference>
<gene>
    <name evidence="2" type="ORF">GCM10007939_15630</name>
</gene>
<keyword evidence="1" id="KW-0812">Transmembrane</keyword>
<accession>A0ABQ5VVC0</accession>
<keyword evidence="1" id="KW-1133">Transmembrane helix</keyword>
<comment type="caution">
    <text evidence="2">The sequence shown here is derived from an EMBL/GenBank/DDBJ whole genome shotgun (WGS) entry which is preliminary data.</text>
</comment>
<sequence length="491" mass="53856">MPSDGDADVSVRADFIRHLISGGDQSSKLHSKGILLRGARITGTLDLQGADCPVDLSFGRCWFDEAPSFVNARMRGVFFTGTHLPGMHADNCVFEGSVYLRADFRSSDEIAMPNAQISGDLQICGAKIASDSGFGIFATSLRVGGSVYLGDYPFDDKSSELTVDGTIEMSSISVSRDFYCCNCALSAAPSINTQKMVNDRHRQNAPTAISLSRGSIGGVLYIRDNQISQGMVNLSNAVARRLNDEPVGETIRYPLRLDGFEYDGLSTQSSTALADRLEWLERRPQHIGFSAQPFEHLASILNKLGHRNDANDVLMRKEKLQRAEDRAVLRASGHSRWRLPLMVLSDGLLRGLIGYGYRPVRAVLWGGILVALFAMFFHKVWISGDMAPNSAPILISADWISATQSHSDNPALYWSRIGGAGQDYETFNAMAYAADLLIPIVNFGQEDAWAPSTSRSPWGWHAWWLRWFVKISGWVVTALGAAAVTGAIRKL</sequence>
<feature type="transmembrane region" description="Helical" evidence="1">
    <location>
        <begin position="362"/>
        <end position="382"/>
    </location>
</feature>
<dbReference type="RefSeq" id="WP_284377527.1">
    <property type="nucleotide sequence ID" value="NZ_BSNN01000004.1"/>
</dbReference>
<name>A0ABQ5VVC0_9RHOB</name>
<proteinExistence type="predicted"/>
<evidence type="ECO:0000256" key="1">
    <source>
        <dbReference type="SAM" id="Phobius"/>
    </source>
</evidence>
<organism evidence="2 3">
    <name type="scientific">Amylibacter marinus</name>
    <dbReference type="NCBI Taxonomy" id="1475483"/>
    <lineage>
        <taxon>Bacteria</taxon>
        <taxon>Pseudomonadati</taxon>
        <taxon>Pseudomonadota</taxon>
        <taxon>Alphaproteobacteria</taxon>
        <taxon>Rhodobacterales</taxon>
        <taxon>Paracoccaceae</taxon>
        <taxon>Amylibacter</taxon>
    </lineage>
</organism>